<protein>
    <submittedName>
        <fullName evidence="1">Magnesium transporter</fullName>
    </submittedName>
</protein>
<dbReference type="Proteomes" id="UP000233748">
    <property type="component" value="Unassembled WGS sequence"/>
</dbReference>
<accession>A0A2N3RP73</accession>
<evidence type="ECO:0000313" key="4">
    <source>
        <dbReference type="Proteomes" id="UP000233748"/>
    </source>
</evidence>
<sequence length="70" mass="7436">MCSCIAPVIRNIDVRTSFARTGAITRNALSAPSSVRAVATARLPGHRCTPCVAMRFTLPLLYASKDSPAC</sequence>
<organism evidence="1 3">
    <name type="scientific">Xanthomonas prunicola</name>
    <dbReference type="NCBI Taxonomy" id="2053930"/>
    <lineage>
        <taxon>Bacteria</taxon>
        <taxon>Pseudomonadati</taxon>
        <taxon>Pseudomonadota</taxon>
        <taxon>Gammaproteobacteria</taxon>
        <taxon>Lysobacterales</taxon>
        <taxon>Lysobacteraceae</taxon>
        <taxon>Xanthomonas</taxon>
    </lineage>
</organism>
<comment type="caution">
    <text evidence="1">The sequence shown here is derived from an EMBL/GenBank/DDBJ whole genome shotgun (WGS) entry which is preliminary data.</text>
</comment>
<dbReference type="EMBL" id="PHKW01000001">
    <property type="protein sequence ID" value="PKV18588.1"/>
    <property type="molecule type" value="Genomic_DNA"/>
</dbReference>
<dbReference type="AlphaFoldDB" id="A0A2N3RP73"/>
<gene>
    <name evidence="1" type="ORF">XpruCFBP8353_04410</name>
    <name evidence="2" type="ORF">XpruCFBP8354_04410</name>
</gene>
<keyword evidence="4" id="KW-1185">Reference proteome</keyword>
<evidence type="ECO:0000313" key="1">
    <source>
        <dbReference type="EMBL" id="PKV14306.1"/>
    </source>
</evidence>
<dbReference type="OrthoDB" id="6009241at2"/>
<evidence type="ECO:0000313" key="2">
    <source>
        <dbReference type="EMBL" id="PKV18588.1"/>
    </source>
</evidence>
<proteinExistence type="predicted"/>
<dbReference type="Proteomes" id="UP000233720">
    <property type="component" value="Unassembled WGS sequence"/>
</dbReference>
<name>A0A2N3RP73_9XANT</name>
<dbReference type="EMBL" id="PHKV01000001">
    <property type="protein sequence ID" value="PKV14306.1"/>
    <property type="molecule type" value="Genomic_DNA"/>
</dbReference>
<reference evidence="3 4" key="1">
    <citation type="submission" date="2017-11" db="EMBL/GenBank/DDBJ databases">
        <title>Xanthomonas prunicola sp. nov., a novel pathogen that affects nectarine (Prunus persica var. nectarine) trees.</title>
        <authorList>
            <person name="Lopez M."/>
            <person name="Lopez-Soriano P."/>
            <person name="Garita-Cambronero J."/>
            <person name="Beltran C."/>
            <person name="Taghouti G."/>
            <person name="Portier P."/>
            <person name="Cubero J."/>
            <person name="Fischer-Le Saux M."/>
            <person name="Marco-Noales E."/>
        </authorList>
    </citation>
    <scope>NUCLEOTIDE SEQUENCE [LARGE SCALE GENOMIC DNA]</scope>
    <source>
        <strain evidence="1 3">CFBP8353</strain>
        <strain evidence="2 4">CFBP8354</strain>
    </source>
</reference>
<evidence type="ECO:0000313" key="3">
    <source>
        <dbReference type="Proteomes" id="UP000233720"/>
    </source>
</evidence>